<dbReference type="Gene3D" id="3.60.10.10">
    <property type="entry name" value="Endonuclease/exonuclease/phosphatase"/>
    <property type="match status" value="1"/>
</dbReference>
<sequence>MIFFGCLCGETRLTLTHTAPSVGALGGLLTIWDSAEVEVWSSVSLEHVLWCHGRFIKSGEKFFVANVYAPCDHGAKQRLWDSLSAQIQSLDRRRVCVCEDFNAVKIAAERRSP</sequence>
<dbReference type="SUPFAM" id="SSF56219">
    <property type="entry name" value="DNase I-like"/>
    <property type="match status" value="1"/>
</dbReference>
<protein>
    <submittedName>
        <fullName evidence="1">Cytochrome P450</fullName>
    </submittedName>
</protein>
<reference evidence="1 2" key="1">
    <citation type="journal article" date="2018" name="Front. Plant Sci.">
        <title>Red Clover (Trifolium pratense) and Zigzag Clover (T. medium) - A Picture of Genomic Similarities and Differences.</title>
        <authorList>
            <person name="Dluhosova J."/>
            <person name="Istvanek J."/>
            <person name="Nedelnik J."/>
            <person name="Repkova J."/>
        </authorList>
    </citation>
    <scope>NUCLEOTIDE SEQUENCE [LARGE SCALE GENOMIC DNA]</scope>
    <source>
        <strain evidence="2">cv. 10/8</strain>
        <tissue evidence="1">Leaf</tissue>
    </source>
</reference>
<name>A0A392RFS0_9FABA</name>
<feature type="non-terminal residue" evidence="1">
    <location>
        <position position="113"/>
    </location>
</feature>
<proteinExistence type="predicted"/>
<dbReference type="Proteomes" id="UP000265520">
    <property type="component" value="Unassembled WGS sequence"/>
</dbReference>
<keyword evidence="2" id="KW-1185">Reference proteome</keyword>
<dbReference type="EMBL" id="LXQA010223631">
    <property type="protein sequence ID" value="MCI35463.1"/>
    <property type="molecule type" value="Genomic_DNA"/>
</dbReference>
<accession>A0A392RFS0</accession>
<organism evidence="1 2">
    <name type="scientific">Trifolium medium</name>
    <dbReference type="NCBI Taxonomy" id="97028"/>
    <lineage>
        <taxon>Eukaryota</taxon>
        <taxon>Viridiplantae</taxon>
        <taxon>Streptophyta</taxon>
        <taxon>Embryophyta</taxon>
        <taxon>Tracheophyta</taxon>
        <taxon>Spermatophyta</taxon>
        <taxon>Magnoliopsida</taxon>
        <taxon>eudicotyledons</taxon>
        <taxon>Gunneridae</taxon>
        <taxon>Pentapetalae</taxon>
        <taxon>rosids</taxon>
        <taxon>fabids</taxon>
        <taxon>Fabales</taxon>
        <taxon>Fabaceae</taxon>
        <taxon>Papilionoideae</taxon>
        <taxon>50 kb inversion clade</taxon>
        <taxon>NPAAA clade</taxon>
        <taxon>Hologalegina</taxon>
        <taxon>IRL clade</taxon>
        <taxon>Trifolieae</taxon>
        <taxon>Trifolium</taxon>
    </lineage>
</organism>
<dbReference type="AlphaFoldDB" id="A0A392RFS0"/>
<evidence type="ECO:0000313" key="1">
    <source>
        <dbReference type="EMBL" id="MCI35463.1"/>
    </source>
</evidence>
<dbReference type="InterPro" id="IPR036691">
    <property type="entry name" value="Endo/exonu/phosph_ase_sf"/>
</dbReference>
<comment type="caution">
    <text evidence="1">The sequence shown here is derived from an EMBL/GenBank/DDBJ whole genome shotgun (WGS) entry which is preliminary data.</text>
</comment>
<evidence type="ECO:0000313" key="2">
    <source>
        <dbReference type="Proteomes" id="UP000265520"/>
    </source>
</evidence>